<dbReference type="InterPro" id="IPR036388">
    <property type="entry name" value="WH-like_DNA-bd_sf"/>
</dbReference>
<dbReference type="GO" id="GO:0046872">
    <property type="term" value="F:metal ion binding"/>
    <property type="evidence" value="ECO:0007669"/>
    <property type="project" value="UniProtKB-KW"/>
</dbReference>
<comment type="cofactor">
    <cofactor evidence="2">
        <name>Mg(2+)</name>
        <dbReference type="ChEBI" id="CHEBI:18420"/>
    </cofactor>
</comment>
<evidence type="ECO:0000256" key="6">
    <source>
        <dbReference type="ARBA" id="ARBA00022723"/>
    </source>
</evidence>
<dbReference type="AlphaFoldDB" id="A0A9P4I6L3"/>
<accession>A0A9P4I6L3</accession>
<name>A0A9P4I6L3_9PEZI</name>
<keyword evidence="10 12" id="KW-0413">Isomerase</keyword>
<dbReference type="PANTHER" id="PTHR10848:SF0">
    <property type="entry name" value="MEIOTIC RECOMBINATION PROTEIN SPO11"/>
    <property type="match status" value="1"/>
</dbReference>
<comment type="subcellular location">
    <subcellularLocation>
        <location evidence="3">Nucleus</location>
    </subcellularLocation>
</comment>
<evidence type="ECO:0000256" key="11">
    <source>
        <dbReference type="ARBA" id="ARBA00023242"/>
    </source>
</evidence>
<feature type="domain" description="Spo11/DNA topoisomerase VI subunit A N-terminal" evidence="13">
    <location>
        <begin position="1"/>
        <end position="36"/>
    </location>
</feature>
<evidence type="ECO:0000256" key="9">
    <source>
        <dbReference type="ARBA" id="ARBA00023125"/>
    </source>
</evidence>
<evidence type="ECO:0000259" key="14">
    <source>
        <dbReference type="Pfam" id="PF21180"/>
    </source>
</evidence>
<keyword evidence="7" id="KW-0460">Magnesium</keyword>
<dbReference type="GO" id="GO:0003677">
    <property type="term" value="F:DNA binding"/>
    <property type="evidence" value="ECO:0007669"/>
    <property type="project" value="UniProtKB-UniRule"/>
</dbReference>
<reference evidence="15" key="1">
    <citation type="journal article" date="2020" name="Stud. Mycol.">
        <title>101 Dothideomycetes genomes: a test case for predicting lifestyles and emergence of pathogens.</title>
        <authorList>
            <person name="Haridas S."/>
            <person name="Albert R."/>
            <person name="Binder M."/>
            <person name="Bloem J."/>
            <person name="Labutti K."/>
            <person name="Salamov A."/>
            <person name="Andreopoulos B."/>
            <person name="Baker S."/>
            <person name="Barry K."/>
            <person name="Bills G."/>
            <person name="Bluhm B."/>
            <person name="Cannon C."/>
            <person name="Castanera R."/>
            <person name="Culley D."/>
            <person name="Daum C."/>
            <person name="Ezra D."/>
            <person name="Gonzalez J."/>
            <person name="Henrissat B."/>
            <person name="Kuo A."/>
            <person name="Liang C."/>
            <person name="Lipzen A."/>
            <person name="Lutzoni F."/>
            <person name="Magnuson J."/>
            <person name="Mondo S."/>
            <person name="Nolan M."/>
            <person name="Ohm R."/>
            <person name="Pangilinan J."/>
            <person name="Park H.-J."/>
            <person name="Ramirez L."/>
            <person name="Alfaro M."/>
            <person name="Sun H."/>
            <person name="Tritt A."/>
            <person name="Yoshinaga Y."/>
            <person name="Zwiers L.-H."/>
            <person name="Turgeon B."/>
            <person name="Goodwin S."/>
            <person name="Spatafora J."/>
            <person name="Crous P."/>
            <person name="Grigoriev I."/>
        </authorList>
    </citation>
    <scope>NUCLEOTIDE SEQUENCE</scope>
    <source>
        <strain evidence="15">CBS 133067</strain>
    </source>
</reference>
<dbReference type="Proteomes" id="UP000799772">
    <property type="component" value="Unassembled WGS sequence"/>
</dbReference>
<dbReference type="GO" id="GO:0003918">
    <property type="term" value="F:DNA topoisomerase type II (double strand cut, ATP-hydrolyzing) activity"/>
    <property type="evidence" value="ECO:0007669"/>
    <property type="project" value="UniProtKB-UniRule"/>
</dbReference>
<dbReference type="GO" id="GO:0007131">
    <property type="term" value="P:reciprocal meiotic recombination"/>
    <property type="evidence" value="ECO:0007669"/>
    <property type="project" value="TreeGrafter"/>
</dbReference>
<comment type="caution">
    <text evidence="15">The sequence shown here is derived from an EMBL/GenBank/DDBJ whole genome shotgun (WGS) entry which is preliminary data.</text>
</comment>
<dbReference type="GO" id="GO:0005524">
    <property type="term" value="F:ATP binding"/>
    <property type="evidence" value="ECO:0007669"/>
    <property type="project" value="InterPro"/>
</dbReference>
<keyword evidence="6" id="KW-0479">Metal-binding</keyword>
<dbReference type="PRINTS" id="PR01550">
    <property type="entry name" value="TOP6AFAMILY"/>
</dbReference>
<evidence type="ECO:0000259" key="13">
    <source>
        <dbReference type="Pfam" id="PF04406"/>
    </source>
</evidence>
<keyword evidence="9 12" id="KW-0238">DNA-binding</keyword>
<evidence type="ECO:0000256" key="10">
    <source>
        <dbReference type="ARBA" id="ARBA00023235"/>
    </source>
</evidence>
<dbReference type="PANTHER" id="PTHR10848">
    <property type="entry name" value="MEIOTIC RECOMBINATION PROTEIN SPO11"/>
    <property type="match status" value="1"/>
</dbReference>
<dbReference type="PROSITE" id="PS52041">
    <property type="entry name" value="TOPO_IIB"/>
    <property type="match status" value="1"/>
</dbReference>
<protein>
    <recommendedName>
        <fullName evidence="5">DNA topoisomerase (ATP-hydrolyzing)</fullName>
        <ecNumber evidence="5">5.6.2.2</ecNumber>
    </recommendedName>
</protein>
<dbReference type="EC" id="5.6.2.2" evidence="5"/>
<dbReference type="OrthoDB" id="5377392at2759"/>
<dbReference type="GO" id="GO:0042138">
    <property type="term" value="P:meiotic DNA double-strand break formation"/>
    <property type="evidence" value="ECO:0007669"/>
    <property type="project" value="InterPro"/>
</dbReference>
<keyword evidence="11" id="KW-0539">Nucleus</keyword>
<dbReference type="InterPro" id="IPR002815">
    <property type="entry name" value="Spo11/TopoVI_A"/>
</dbReference>
<dbReference type="Pfam" id="PF21180">
    <property type="entry name" value="TOP6A-Spo11_Toprim"/>
    <property type="match status" value="1"/>
</dbReference>
<evidence type="ECO:0000313" key="15">
    <source>
        <dbReference type="EMBL" id="KAF2095945.1"/>
    </source>
</evidence>
<evidence type="ECO:0000256" key="12">
    <source>
        <dbReference type="PROSITE-ProRule" id="PRU01385"/>
    </source>
</evidence>
<comment type="catalytic activity">
    <reaction evidence="1 12">
        <text>ATP-dependent breakage, passage and rejoining of double-stranded DNA.</text>
        <dbReference type="EC" id="5.6.2.2"/>
    </reaction>
</comment>
<sequence>DLYYRHPALFGTQAVVDRYVDDIACTFGVPRAALHVTAAAKGLVAGAFNLCNTDGTLIESGLNHEGMLIRNFKNGETVDMISVEWILVIEKEATFRTLASSDFWDTIRRRAIVLTAKGYPDIASRSFLRLISSPSFRNRYCSPPVYALVDFDPDGISIYSTYKYGSLALAHENHNLNTPAMQWIGVKSSDLFSIAAEADLHEAEGLLRLSLRDRSKAQKLIERHIDSESDTDSEFICELQTMLMLNVKAEIQILEAKVGGLGQWLGRQSFVKGVMPSSPLQDD</sequence>
<dbReference type="Gene3D" id="1.10.10.10">
    <property type="entry name" value="Winged helix-like DNA-binding domain superfamily/Winged helix DNA-binding domain"/>
    <property type="match status" value="1"/>
</dbReference>
<dbReference type="GO" id="GO:0000706">
    <property type="term" value="P:meiotic DNA double-strand break processing"/>
    <property type="evidence" value="ECO:0007669"/>
    <property type="project" value="TreeGrafter"/>
</dbReference>
<dbReference type="SUPFAM" id="SSF56726">
    <property type="entry name" value="DNA topoisomerase IV, alpha subunit"/>
    <property type="match status" value="1"/>
</dbReference>
<comment type="similarity">
    <text evidence="4 12">Belongs to the TOP6A family.</text>
</comment>
<evidence type="ECO:0000256" key="4">
    <source>
        <dbReference type="ARBA" id="ARBA00006559"/>
    </source>
</evidence>
<dbReference type="CDD" id="cd00223">
    <property type="entry name" value="TOPRIM_TopoIIB_SPO"/>
    <property type="match status" value="1"/>
</dbReference>
<evidence type="ECO:0000256" key="5">
    <source>
        <dbReference type="ARBA" id="ARBA00012895"/>
    </source>
</evidence>
<evidence type="ECO:0000313" key="16">
    <source>
        <dbReference type="Proteomes" id="UP000799772"/>
    </source>
</evidence>
<dbReference type="InterPro" id="IPR013048">
    <property type="entry name" value="Meiotic_Spo11"/>
</dbReference>
<dbReference type="InterPro" id="IPR034136">
    <property type="entry name" value="TOPRIM_Topo6A/Spo11"/>
</dbReference>
<feature type="non-terminal residue" evidence="15">
    <location>
        <position position="1"/>
    </location>
</feature>
<gene>
    <name evidence="15" type="ORF">NA57DRAFT_43259</name>
</gene>
<keyword evidence="16" id="KW-1185">Reference proteome</keyword>
<evidence type="ECO:0000256" key="2">
    <source>
        <dbReference type="ARBA" id="ARBA00001946"/>
    </source>
</evidence>
<evidence type="ECO:0000256" key="7">
    <source>
        <dbReference type="ARBA" id="ARBA00022842"/>
    </source>
</evidence>
<dbReference type="PRINTS" id="PR01551">
    <property type="entry name" value="SPO11HOMOLOG"/>
</dbReference>
<dbReference type="InterPro" id="IPR013049">
    <property type="entry name" value="Spo11/TopoVI_A_N"/>
</dbReference>
<dbReference type="Pfam" id="PF04406">
    <property type="entry name" value="TP6A_N"/>
    <property type="match status" value="1"/>
</dbReference>
<evidence type="ECO:0000256" key="8">
    <source>
        <dbReference type="ARBA" id="ARBA00023029"/>
    </source>
</evidence>
<dbReference type="EMBL" id="ML978130">
    <property type="protein sequence ID" value="KAF2095945.1"/>
    <property type="molecule type" value="Genomic_DNA"/>
</dbReference>
<dbReference type="InterPro" id="IPR036078">
    <property type="entry name" value="Spo11/TopoVI_A_sf"/>
</dbReference>
<evidence type="ECO:0000256" key="1">
    <source>
        <dbReference type="ARBA" id="ARBA00000185"/>
    </source>
</evidence>
<keyword evidence="8 12" id="KW-0799">Topoisomerase</keyword>
<feature type="domain" description="Topoisomerase 6 subunit A/Spo11 TOPRIM" evidence="14">
    <location>
        <begin position="86"/>
        <end position="256"/>
    </location>
</feature>
<dbReference type="Gene3D" id="3.40.1360.10">
    <property type="match status" value="1"/>
</dbReference>
<organism evidence="15 16">
    <name type="scientific">Rhizodiscina lignyota</name>
    <dbReference type="NCBI Taxonomy" id="1504668"/>
    <lineage>
        <taxon>Eukaryota</taxon>
        <taxon>Fungi</taxon>
        <taxon>Dikarya</taxon>
        <taxon>Ascomycota</taxon>
        <taxon>Pezizomycotina</taxon>
        <taxon>Dothideomycetes</taxon>
        <taxon>Pleosporomycetidae</taxon>
        <taxon>Aulographales</taxon>
        <taxon>Rhizodiscinaceae</taxon>
        <taxon>Rhizodiscina</taxon>
    </lineage>
</organism>
<evidence type="ECO:0000256" key="3">
    <source>
        <dbReference type="ARBA" id="ARBA00004123"/>
    </source>
</evidence>
<feature type="active site" description="O-(5'-phospho-DNA)-tyrosine intermediate" evidence="12">
    <location>
        <position position="4"/>
    </location>
</feature>
<dbReference type="GO" id="GO:0000228">
    <property type="term" value="C:nuclear chromosome"/>
    <property type="evidence" value="ECO:0007669"/>
    <property type="project" value="TreeGrafter"/>
</dbReference>
<proteinExistence type="inferred from homology"/>
<dbReference type="FunFam" id="3.40.1360.10:FF:000018">
    <property type="entry name" value="Type II DNA topoisomerase VI subunit A"/>
    <property type="match status" value="1"/>
</dbReference>